<name>A0A3E0WHW4_9GAMM</name>
<dbReference type="InterPro" id="IPR027417">
    <property type="entry name" value="P-loop_NTPase"/>
</dbReference>
<evidence type="ECO:0000259" key="1">
    <source>
        <dbReference type="Pfam" id="PF13614"/>
    </source>
</evidence>
<organism evidence="2 3">
    <name type="scientific">Alkalilimnicola ehrlichii</name>
    <dbReference type="NCBI Taxonomy" id="351052"/>
    <lineage>
        <taxon>Bacteria</taxon>
        <taxon>Pseudomonadati</taxon>
        <taxon>Pseudomonadota</taxon>
        <taxon>Gammaproteobacteria</taxon>
        <taxon>Chromatiales</taxon>
        <taxon>Ectothiorhodospiraceae</taxon>
        <taxon>Alkalilimnicola</taxon>
    </lineage>
</organism>
<dbReference type="RefSeq" id="WP_116304367.1">
    <property type="nucleotide sequence ID" value="NZ_NFZV01000063.1"/>
</dbReference>
<dbReference type="Proteomes" id="UP000256763">
    <property type="component" value="Unassembled WGS sequence"/>
</dbReference>
<evidence type="ECO:0000313" key="3">
    <source>
        <dbReference type="Proteomes" id="UP000256763"/>
    </source>
</evidence>
<sequence length="123" mass="13041">MPVKSAVVNSKGGVGKSTSATNLAAVAATMGRRTLLIDLDPQGTSSWLSGAEYSDPVRTAAAMFQDDPLLPSQLAVPGAFGFDVVPAGPHLAESEHWLATTTLSDYRLSMVLKKINPRWLLMT</sequence>
<dbReference type="InterPro" id="IPR050678">
    <property type="entry name" value="DNA_Partitioning_ATPase"/>
</dbReference>
<gene>
    <name evidence="2" type="ORF">CAL65_22310</name>
</gene>
<accession>A0A3E0WHW4</accession>
<proteinExistence type="predicted"/>
<protein>
    <recommendedName>
        <fullName evidence="1">AAA domain-containing protein</fullName>
    </recommendedName>
</protein>
<comment type="caution">
    <text evidence="2">The sequence shown here is derived from an EMBL/GenBank/DDBJ whole genome shotgun (WGS) entry which is preliminary data.</text>
</comment>
<dbReference type="InterPro" id="IPR025669">
    <property type="entry name" value="AAA_dom"/>
</dbReference>
<dbReference type="OrthoDB" id="69313at2"/>
<dbReference type="SUPFAM" id="SSF52540">
    <property type="entry name" value="P-loop containing nucleoside triphosphate hydrolases"/>
    <property type="match status" value="1"/>
</dbReference>
<dbReference type="CDD" id="cd02042">
    <property type="entry name" value="ParAB_family"/>
    <property type="match status" value="1"/>
</dbReference>
<dbReference type="EMBL" id="NFZW01000049">
    <property type="protein sequence ID" value="RFA31556.1"/>
    <property type="molecule type" value="Genomic_DNA"/>
</dbReference>
<dbReference type="AlphaFoldDB" id="A0A3E0WHW4"/>
<keyword evidence="3" id="KW-1185">Reference proteome</keyword>
<dbReference type="Pfam" id="PF13614">
    <property type="entry name" value="AAA_31"/>
    <property type="match status" value="1"/>
</dbReference>
<reference evidence="3" key="1">
    <citation type="submission" date="2017-05" db="EMBL/GenBank/DDBJ databases">
        <authorList>
            <person name="Sharma S."/>
            <person name="Sidhu C."/>
            <person name="Pinnaka A.K."/>
        </authorList>
    </citation>
    <scope>NUCLEOTIDE SEQUENCE [LARGE SCALE GENOMIC DNA]</scope>
    <source>
        <strain evidence="3">AK93</strain>
    </source>
</reference>
<feature type="domain" description="AAA" evidence="1">
    <location>
        <begin position="6"/>
        <end position="116"/>
    </location>
</feature>
<evidence type="ECO:0000313" key="2">
    <source>
        <dbReference type="EMBL" id="RFA31556.1"/>
    </source>
</evidence>
<dbReference type="PANTHER" id="PTHR13696">
    <property type="entry name" value="P-LOOP CONTAINING NUCLEOSIDE TRIPHOSPHATE HYDROLASE"/>
    <property type="match status" value="1"/>
</dbReference>
<dbReference type="PANTHER" id="PTHR13696:SF52">
    <property type="entry name" value="PARA FAMILY PROTEIN CT_582"/>
    <property type="match status" value="1"/>
</dbReference>
<dbReference type="Gene3D" id="3.40.50.300">
    <property type="entry name" value="P-loop containing nucleotide triphosphate hydrolases"/>
    <property type="match status" value="1"/>
</dbReference>